<evidence type="ECO:0000313" key="3">
    <source>
        <dbReference type="EMBL" id="RWQ98769.1"/>
    </source>
</evidence>
<dbReference type="AlphaFoldDB" id="A0A443I3U7"/>
<dbReference type="SUPFAM" id="SSF47459">
    <property type="entry name" value="HLH, helix-loop-helix DNA-binding domain"/>
    <property type="match status" value="1"/>
</dbReference>
<dbReference type="PROSITE" id="PS50888">
    <property type="entry name" value="BHLH"/>
    <property type="match status" value="1"/>
</dbReference>
<accession>A0A443I3U7</accession>
<dbReference type="RefSeq" id="XP_028488414.1">
    <property type="nucleotide sequence ID" value="XM_028633631.1"/>
</dbReference>
<dbReference type="Proteomes" id="UP000283841">
    <property type="component" value="Unassembled WGS sequence"/>
</dbReference>
<dbReference type="InterPro" id="IPR011598">
    <property type="entry name" value="bHLH_dom"/>
</dbReference>
<organism evidence="3 4">
    <name type="scientific">Byssochlamys spectabilis</name>
    <name type="common">Paecilomyces variotii</name>
    <dbReference type="NCBI Taxonomy" id="264951"/>
    <lineage>
        <taxon>Eukaryota</taxon>
        <taxon>Fungi</taxon>
        <taxon>Dikarya</taxon>
        <taxon>Ascomycota</taxon>
        <taxon>Pezizomycotina</taxon>
        <taxon>Eurotiomycetes</taxon>
        <taxon>Eurotiomycetidae</taxon>
        <taxon>Eurotiales</taxon>
        <taxon>Thermoascaceae</taxon>
        <taxon>Paecilomyces</taxon>
    </lineage>
</organism>
<dbReference type="Pfam" id="PF00010">
    <property type="entry name" value="HLH"/>
    <property type="match status" value="1"/>
</dbReference>
<feature type="region of interest" description="Disordered" evidence="1">
    <location>
        <begin position="66"/>
        <end position="144"/>
    </location>
</feature>
<dbReference type="InterPro" id="IPR052099">
    <property type="entry name" value="Regulatory_TF_Diverse"/>
</dbReference>
<reference evidence="3 4" key="1">
    <citation type="journal article" date="2018" name="Front. Microbiol.">
        <title>Genomic and genetic insights into a cosmopolitan fungus, Paecilomyces variotii (Eurotiales).</title>
        <authorList>
            <person name="Urquhart A.S."/>
            <person name="Mondo S.J."/>
            <person name="Makela M.R."/>
            <person name="Hane J.K."/>
            <person name="Wiebenga A."/>
            <person name="He G."/>
            <person name="Mihaltcheva S."/>
            <person name="Pangilinan J."/>
            <person name="Lipzen A."/>
            <person name="Barry K."/>
            <person name="de Vries R.P."/>
            <person name="Grigoriev I.V."/>
            <person name="Idnurm A."/>
        </authorList>
    </citation>
    <scope>NUCLEOTIDE SEQUENCE [LARGE SCALE GENOMIC DNA]</scope>
    <source>
        <strain evidence="3 4">CBS 101075</strain>
    </source>
</reference>
<feature type="compositionally biased region" description="Polar residues" evidence="1">
    <location>
        <begin position="86"/>
        <end position="95"/>
    </location>
</feature>
<keyword evidence="4" id="KW-1185">Reference proteome</keyword>
<evidence type="ECO:0000259" key="2">
    <source>
        <dbReference type="PROSITE" id="PS50888"/>
    </source>
</evidence>
<dbReference type="EMBL" id="RCNU01000002">
    <property type="protein sequence ID" value="RWQ98769.1"/>
    <property type="molecule type" value="Genomic_DNA"/>
</dbReference>
<dbReference type="GeneID" id="39602908"/>
<comment type="caution">
    <text evidence="3">The sequence shown here is derived from an EMBL/GenBank/DDBJ whole genome shotgun (WGS) entry which is preliminary data.</text>
</comment>
<dbReference type="GO" id="GO:0046983">
    <property type="term" value="F:protein dimerization activity"/>
    <property type="evidence" value="ECO:0007669"/>
    <property type="project" value="InterPro"/>
</dbReference>
<feature type="domain" description="BHLH" evidence="2">
    <location>
        <begin position="205"/>
        <end position="276"/>
    </location>
</feature>
<dbReference type="STRING" id="264951.A0A443I3U7"/>
<name>A0A443I3U7_BYSSP</name>
<evidence type="ECO:0000256" key="1">
    <source>
        <dbReference type="SAM" id="MobiDB-lite"/>
    </source>
</evidence>
<evidence type="ECO:0000313" key="4">
    <source>
        <dbReference type="Proteomes" id="UP000283841"/>
    </source>
</evidence>
<protein>
    <recommendedName>
        <fullName evidence="2">BHLH domain-containing protein</fullName>
    </recommendedName>
</protein>
<feature type="compositionally biased region" description="Low complexity" evidence="1">
    <location>
        <begin position="99"/>
        <end position="120"/>
    </location>
</feature>
<feature type="compositionally biased region" description="Polar residues" evidence="1">
    <location>
        <begin position="121"/>
        <end position="136"/>
    </location>
</feature>
<gene>
    <name evidence="3" type="ORF">C8Q69DRAFT_526317</name>
</gene>
<dbReference type="SMART" id="SM00353">
    <property type="entry name" value="HLH"/>
    <property type="match status" value="1"/>
</dbReference>
<dbReference type="VEuPathDB" id="FungiDB:C8Q69DRAFT_526317"/>
<dbReference type="Gene3D" id="4.10.280.10">
    <property type="entry name" value="Helix-loop-helix DNA-binding domain"/>
    <property type="match status" value="1"/>
</dbReference>
<dbReference type="PANTHER" id="PTHR47336">
    <property type="entry name" value="TRANSCRIPTION FACTOR HMS1-RELATED"/>
    <property type="match status" value="1"/>
</dbReference>
<proteinExistence type="predicted"/>
<dbReference type="CDD" id="cd11395">
    <property type="entry name" value="bHLHzip_SREBP_like"/>
    <property type="match status" value="1"/>
</dbReference>
<dbReference type="InterPro" id="IPR036638">
    <property type="entry name" value="HLH_DNA-bd_sf"/>
</dbReference>
<sequence length="300" mass="33279">MHNYGQRLAVNTYRLEMALGVGNSTSAENIKTAIVADPYSLEWWNSAWHAPWGSQRNHLIFDTTHDINRHPSSSSLKRESYDDPPTMSSNPTYSDHISEPTSPSLISSSNSLSPVPTSVSEYSSTHAGSPASIQQSIEKRPGKASLHHLSPQFETNLKQISGYNCPLPLTHRTLMSDTSIPSTPFLEVASGQCLTKEAQESAKARRKIAHNAVERRYRVKMNAKFIALGKAIPSLRAGKPNASLRSKGIKVILNDSTVIQNKAEVLTKAVAYIQELEEQRSLLHREICSLRDQLLPRGIW</sequence>
<dbReference type="PANTHER" id="PTHR47336:SF4">
    <property type="entry name" value="BHLH TRANSCRIPTION FACTOR (EUROFUNG)"/>
    <property type="match status" value="1"/>
</dbReference>